<evidence type="ECO:0000259" key="2">
    <source>
        <dbReference type="PROSITE" id="PS50011"/>
    </source>
</evidence>
<sequence length="920" mass="99871">MKAAAASPIPAMAWETLATGTRWLEAYQVGEALPDAVAAKCFVAVQIATGNDVVIRGLRVMDERRAGAWKRLCAEGGEGQMGWLRPLEVFESDGRRIEVMLAGPAMTLREWGMERRVTLDEVRVLVRHLAGALNALHAGGVVHLNLRPEAVRVLDKNGPHVILAGLELAVAVTGETGSAGAGGVGGEGGGHVVLHGNPFYAPPEAVGLFKHVADRGLMAWDWWTLGRLVQELVLGRHVFGELWQRDVSRETEELMTRAEAVLAEQEGMTRAGAVEHMPASVEAEIVRLLRGLLASCRDGRWGFEQVQRWLAGEPVRDRYELSRHDRLFERQERLFTVPEAAELFGGAEAWEEGLGDLFAEEGSGRAGGLRAFLAENPEQAKAREQLEAVLKLEQSTALQTLPEGVRREMVACVAWAQLGKGIVAARWRGRVIDAVLIREWLRDEAQPSGAARVRGAINAVLSEAIGAGDADTGRWLGGYAHDFEAAVAWASARGCAVDSPAAELALLRSLFEPEDALERTHAGMKQLYACSRETVVEALFKKSAPTRYERVLVVFSGSEAVRFGYVTHAQWREERYAELRARAQRMVEALYWVRLGSAMRAGPVVFGTWVWLAVVVAIPVGAAIYAGRWSEAVVWGVGTVVVVLGARVGWWLAKRRDLAKRIAAGKAWRFFDGARRCQREAECVIGGGAVGTEAGLRAGLAEANGGIATLGFEPARSVVVAAGRPVGTWVVATMSWLVLASVLGVSGASLKEGIAKRREAVVAAQIDEKGAGKSGEERRKVEPWEIQTKEAAGVAETERVAEAVAATAEEAPQEIVRVAWPFKMTREAVTMKVRRFVEATEEQVAAAEAAEADLKRRYDEKTVAVMVAVRVPVASGYGLMLYDGKAGKFANRTVYEVAFNPIARSWLEIGGVRAFYLGAR</sequence>
<accession>A0A290Q2H0</accession>
<dbReference type="Pfam" id="PF00069">
    <property type="entry name" value="Pkinase"/>
    <property type="match status" value="1"/>
</dbReference>
<keyword evidence="4" id="KW-1185">Reference proteome</keyword>
<evidence type="ECO:0000313" key="4">
    <source>
        <dbReference type="Proteomes" id="UP000217265"/>
    </source>
</evidence>
<keyword evidence="1" id="KW-1133">Transmembrane helix</keyword>
<organism evidence="3 4">
    <name type="scientific">Nibricoccus aquaticus</name>
    <dbReference type="NCBI Taxonomy" id="2576891"/>
    <lineage>
        <taxon>Bacteria</taxon>
        <taxon>Pseudomonadati</taxon>
        <taxon>Verrucomicrobiota</taxon>
        <taxon>Opitutia</taxon>
        <taxon>Opitutales</taxon>
        <taxon>Opitutaceae</taxon>
        <taxon>Nibricoccus</taxon>
    </lineage>
</organism>
<keyword evidence="1" id="KW-0472">Membrane</keyword>
<name>A0A290Q2H0_9BACT</name>
<gene>
    <name evidence="3" type="ORF">CMV30_02100</name>
</gene>
<feature type="domain" description="Protein kinase" evidence="2">
    <location>
        <begin position="27"/>
        <end position="310"/>
    </location>
</feature>
<evidence type="ECO:0000256" key="1">
    <source>
        <dbReference type="SAM" id="Phobius"/>
    </source>
</evidence>
<proteinExistence type="predicted"/>
<dbReference type="SMART" id="SM00220">
    <property type="entry name" value="S_TKc"/>
    <property type="match status" value="1"/>
</dbReference>
<dbReference type="EMBL" id="CP023344">
    <property type="protein sequence ID" value="ATC62849.1"/>
    <property type="molecule type" value="Genomic_DNA"/>
</dbReference>
<dbReference type="SUPFAM" id="SSF56112">
    <property type="entry name" value="Protein kinase-like (PK-like)"/>
    <property type="match status" value="1"/>
</dbReference>
<protein>
    <recommendedName>
        <fullName evidence="2">Protein kinase domain-containing protein</fullName>
    </recommendedName>
</protein>
<feature type="transmembrane region" description="Helical" evidence="1">
    <location>
        <begin position="604"/>
        <end position="626"/>
    </location>
</feature>
<dbReference type="PROSITE" id="PS50011">
    <property type="entry name" value="PROTEIN_KINASE_DOM"/>
    <property type="match status" value="1"/>
</dbReference>
<dbReference type="Proteomes" id="UP000217265">
    <property type="component" value="Chromosome"/>
</dbReference>
<dbReference type="InterPro" id="IPR011009">
    <property type="entry name" value="Kinase-like_dom_sf"/>
</dbReference>
<dbReference type="InterPro" id="IPR000719">
    <property type="entry name" value="Prot_kinase_dom"/>
</dbReference>
<dbReference type="Gene3D" id="1.10.510.10">
    <property type="entry name" value="Transferase(Phosphotransferase) domain 1"/>
    <property type="match status" value="1"/>
</dbReference>
<dbReference type="AlphaFoldDB" id="A0A290Q2H0"/>
<keyword evidence="1" id="KW-0812">Transmembrane</keyword>
<evidence type="ECO:0000313" key="3">
    <source>
        <dbReference type="EMBL" id="ATC62849.1"/>
    </source>
</evidence>
<reference evidence="3 4" key="1">
    <citation type="submission" date="2017-09" db="EMBL/GenBank/DDBJ databases">
        <title>Complete genome sequence of Verrucomicrobial strain HZ-65, isolated from freshwater.</title>
        <authorList>
            <person name="Choi A."/>
        </authorList>
    </citation>
    <scope>NUCLEOTIDE SEQUENCE [LARGE SCALE GENOMIC DNA]</scope>
    <source>
        <strain evidence="3 4">HZ-65</strain>
    </source>
</reference>
<dbReference type="GO" id="GO:0005524">
    <property type="term" value="F:ATP binding"/>
    <property type="evidence" value="ECO:0007669"/>
    <property type="project" value="InterPro"/>
</dbReference>
<feature type="transmembrane region" description="Helical" evidence="1">
    <location>
        <begin position="632"/>
        <end position="653"/>
    </location>
</feature>
<dbReference type="GO" id="GO:0004672">
    <property type="term" value="F:protein kinase activity"/>
    <property type="evidence" value="ECO:0007669"/>
    <property type="project" value="InterPro"/>
</dbReference>
<dbReference type="KEGG" id="vbh:CMV30_02100"/>